<dbReference type="Pfam" id="PF08448">
    <property type="entry name" value="PAS_4"/>
    <property type="match status" value="1"/>
</dbReference>
<evidence type="ECO:0000259" key="1">
    <source>
        <dbReference type="PROSITE" id="PS50112"/>
    </source>
</evidence>
<dbReference type="RefSeq" id="WP_045580965.1">
    <property type="nucleotide sequence ID" value="NZ_CP012401.1"/>
</dbReference>
<proteinExistence type="predicted"/>
<dbReference type="AlphaFoldDB" id="A0AAC8ZTM2"/>
<dbReference type="EMBL" id="CP012401">
    <property type="protein sequence ID" value="ALG70672.1"/>
    <property type="molecule type" value="Genomic_DNA"/>
</dbReference>
<dbReference type="KEGG" id="ati:AL072_06815"/>
<dbReference type="Gene3D" id="3.30.450.20">
    <property type="entry name" value="PAS domain"/>
    <property type="match status" value="1"/>
</dbReference>
<dbReference type="GO" id="GO:0000156">
    <property type="term" value="F:phosphorelay response regulator activity"/>
    <property type="evidence" value="ECO:0007669"/>
    <property type="project" value="InterPro"/>
</dbReference>
<dbReference type="Proteomes" id="UP000069935">
    <property type="component" value="Chromosome 1"/>
</dbReference>
<dbReference type="Pfam" id="PF04397">
    <property type="entry name" value="LytTR"/>
    <property type="match status" value="1"/>
</dbReference>
<name>A0AAC8ZTM2_9PROT</name>
<dbReference type="PANTHER" id="PTHR37299:SF1">
    <property type="entry name" value="STAGE 0 SPORULATION PROTEIN A HOMOLOG"/>
    <property type="match status" value="1"/>
</dbReference>
<dbReference type="Gene3D" id="2.40.50.1020">
    <property type="entry name" value="LytTr DNA-binding domain"/>
    <property type="match status" value="1"/>
</dbReference>
<dbReference type="InterPro" id="IPR035965">
    <property type="entry name" value="PAS-like_dom_sf"/>
</dbReference>
<dbReference type="GO" id="GO:0003677">
    <property type="term" value="F:DNA binding"/>
    <property type="evidence" value="ECO:0007669"/>
    <property type="project" value="InterPro"/>
</dbReference>
<accession>A0AAC8ZTM2</accession>
<evidence type="ECO:0000259" key="2">
    <source>
        <dbReference type="PROSITE" id="PS50930"/>
    </source>
</evidence>
<keyword evidence="4" id="KW-1185">Reference proteome</keyword>
<dbReference type="PROSITE" id="PS50930">
    <property type="entry name" value="HTH_LYTTR"/>
    <property type="match status" value="1"/>
</dbReference>
<dbReference type="InterPro" id="IPR013656">
    <property type="entry name" value="PAS_4"/>
</dbReference>
<reference evidence="4" key="1">
    <citation type="submission" date="2015-08" db="EMBL/GenBank/DDBJ databases">
        <title>Complete Genome Sequence of Azospirillum thiophilum BV-S.</title>
        <authorList>
            <person name="Fomenkov A."/>
            <person name="Vincze T."/>
            <person name="Grabovich M."/>
            <person name="Dubinina G."/>
            <person name="Orlova M."/>
            <person name="Belousova E."/>
            <person name="Roberts R.J."/>
        </authorList>
    </citation>
    <scope>NUCLEOTIDE SEQUENCE [LARGE SCALE GENOMIC DNA]</scope>
    <source>
        <strain evidence="4">BV-S</strain>
    </source>
</reference>
<reference evidence="3 4" key="2">
    <citation type="journal article" date="2016" name="Genome Announc.">
        <title>Complete Genome Sequence of a Strain of Azospirillum thiophilum Isolated from a Sulfide Spring.</title>
        <authorList>
            <person name="Fomenkov A."/>
            <person name="Vincze T."/>
            <person name="Grabovich M."/>
            <person name="Anton B.P."/>
            <person name="Dubinina G."/>
            <person name="Orlova M."/>
            <person name="Belousova E."/>
            <person name="Roberts R.J."/>
        </authorList>
    </citation>
    <scope>NUCLEOTIDE SEQUENCE [LARGE SCALE GENOMIC DNA]</scope>
    <source>
        <strain evidence="3 4">BV-S</strain>
    </source>
</reference>
<dbReference type="InterPro" id="IPR000014">
    <property type="entry name" value="PAS"/>
</dbReference>
<protein>
    <submittedName>
        <fullName evidence="3">Response regulator</fullName>
    </submittedName>
</protein>
<dbReference type="SMART" id="SM00850">
    <property type="entry name" value="LytTR"/>
    <property type="match status" value="1"/>
</dbReference>
<gene>
    <name evidence="3" type="ORF">AL072_06815</name>
</gene>
<feature type="domain" description="PAS" evidence="1">
    <location>
        <begin position="1"/>
        <end position="57"/>
    </location>
</feature>
<sequence>MEYALQNMDVGLVLLDGARRVLALNPAAVRLLGERAAGLVGACLHDLHPPSHRAKVELLLAAAGDPAAPASARSMMVALPGRVLVVKASALAPAAAAPEGEGAGHAVTALILMEAVKPAVAPPAGSPASPPAAALPAAEPLVKLPVEKGQGIVLLDPADAVYLQADGHYTTVHTADGAFFCGLPLSELEARLDPRSFVRTHRGYIVNLRHARAVERQDGRAAFVMAAPGSPRIPVSRNRADALKKRLAL</sequence>
<evidence type="ECO:0000313" key="4">
    <source>
        <dbReference type="Proteomes" id="UP000069935"/>
    </source>
</evidence>
<dbReference type="PANTHER" id="PTHR37299">
    <property type="entry name" value="TRANSCRIPTIONAL REGULATOR-RELATED"/>
    <property type="match status" value="1"/>
</dbReference>
<dbReference type="InterPro" id="IPR007492">
    <property type="entry name" value="LytTR_DNA-bd_dom"/>
</dbReference>
<organism evidence="3 4">
    <name type="scientific">Azospirillum thiophilum</name>
    <dbReference type="NCBI Taxonomy" id="528244"/>
    <lineage>
        <taxon>Bacteria</taxon>
        <taxon>Pseudomonadati</taxon>
        <taxon>Pseudomonadota</taxon>
        <taxon>Alphaproteobacteria</taxon>
        <taxon>Rhodospirillales</taxon>
        <taxon>Azospirillaceae</taxon>
        <taxon>Azospirillum</taxon>
    </lineage>
</organism>
<dbReference type="InterPro" id="IPR046947">
    <property type="entry name" value="LytR-like"/>
</dbReference>
<feature type="domain" description="HTH LytTR-type" evidence="2">
    <location>
        <begin position="144"/>
        <end position="249"/>
    </location>
</feature>
<dbReference type="PROSITE" id="PS50112">
    <property type="entry name" value="PAS"/>
    <property type="match status" value="1"/>
</dbReference>
<evidence type="ECO:0000313" key="3">
    <source>
        <dbReference type="EMBL" id="ALG70672.1"/>
    </source>
</evidence>
<dbReference type="SUPFAM" id="SSF55785">
    <property type="entry name" value="PYP-like sensor domain (PAS domain)"/>
    <property type="match status" value="1"/>
</dbReference>